<dbReference type="GO" id="GO:0006412">
    <property type="term" value="P:translation"/>
    <property type="evidence" value="ECO:0007669"/>
    <property type="project" value="UniProtKB-UniRule"/>
</dbReference>
<keyword evidence="5 11" id="KW-0699">rRNA-binding</keyword>
<dbReference type="NCBIfam" id="NF003244">
    <property type="entry name" value="PRK04203.1"/>
    <property type="match status" value="1"/>
</dbReference>
<dbReference type="FunFam" id="3.40.50.790:FF:000005">
    <property type="entry name" value="50S ribosomal protein L1"/>
    <property type="match status" value="1"/>
</dbReference>
<dbReference type="Gene3D" id="3.40.50.790">
    <property type="match status" value="1"/>
</dbReference>
<dbReference type="InterPro" id="IPR002143">
    <property type="entry name" value="Ribosomal_uL1"/>
</dbReference>
<keyword evidence="6 11" id="KW-0810">Translation regulation</keyword>
<dbReference type="InterPro" id="IPR023669">
    <property type="entry name" value="Ribosomal_uL1_arc"/>
</dbReference>
<comment type="function">
    <text evidence="10">Probably involved in E site tRNA release. Binds directly to 23S rRNA.</text>
</comment>
<dbReference type="Pfam" id="PF00687">
    <property type="entry name" value="Ribosomal_L1"/>
    <property type="match status" value="1"/>
</dbReference>
<reference evidence="13 14" key="1">
    <citation type="submission" date="2014-03" db="EMBL/GenBank/DDBJ databases">
        <title>Draft genome sequence of the novel thermoacidophilic archaea Acidianus copahuensis ALE1 strain, isolated from Copahue volcanic area in Neuquen Argentina.</title>
        <authorList>
            <person name="Urbieta M.S."/>
            <person name="Rascovan N."/>
            <person name="Castro C."/>
            <person name="Revale S."/>
            <person name="Giaveno M.A."/>
            <person name="Vazquez M.P."/>
            <person name="Donati E.R."/>
        </authorList>
    </citation>
    <scope>NUCLEOTIDE SEQUENCE [LARGE SCALE GENOMIC DNA]</scope>
    <source>
        <strain evidence="13 14">ALE1</strain>
    </source>
</reference>
<organism evidence="13 14">
    <name type="scientific">Candidatus Acidianus copahuensis</name>
    <dbReference type="NCBI Taxonomy" id="1160895"/>
    <lineage>
        <taxon>Archaea</taxon>
        <taxon>Thermoproteota</taxon>
        <taxon>Thermoprotei</taxon>
        <taxon>Sulfolobales</taxon>
        <taxon>Sulfolobaceae</taxon>
        <taxon>Acidianus</taxon>
    </lineage>
</organism>
<dbReference type="CDD" id="cd00403">
    <property type="entry name" value="Ribosomal_L1"/>
    <property type="match status" value="1"/>
</dbReference>
<evidence type="ECO:0000256" key="8">
    <source>
        <dbReference type="ARBA" id="ARBA00022980"/>
    </source>
</evidence>
<comment type="caution">
    <text evidence="13">The sequence shown here is derived from an EMBL/GenBank/DDBJ whole genome shotgun (WGS) entry which is preliminary data.</text>
</comment>
<dbReference type="AlphaFoldDB" id="A0A031LPB4"/>
<evidence type="ECO:0000256" key="1">
    <source>
        <dbReference type="ARBA" id="ARBA00010531"/>
    </source>
</evidence>
<evidence type="ECO:0000256" key="12">
    <source>
        <dbReference type="RuleBase" id="RU000659"/>
    </source>
</evidence>
<comment type="function">
    <text evidence="11">Binds directly to 23S rRNA. Probably involved in E site tRNA release.</text>
</comment>
<comment type="function">
    <text evidence="11">Protein L1 is also a translational repressor protein, it controls the translation of its operon by binding to its mRNA.</text>
</comment>
<dbReference type="PANTHER" id="PTHR36427">
    <property type="entry name" value="54S RIBOSOMAL PROTEIN L1, MITOCHONDRIAL"/>
    <property type="match status" value="1"/>
</dbReference>
<dbReference type="PIRSF" id="PIRSF002155">
    <property type="entry name" value="Ribosomal_L1"/>
    <property type="match status" value="1"/>
</dbReference>
<dbReference type="Gene3D" id="3.30.190.20">
    <property type="match status" value="1"/>
</dbReference>
<keyword evidence="3 11" id="KW-0678">Repressor</keyword>
<evidence type="ECO:0000256" key="9">
    <source>
        <dbReference type="ARBA" id="ARBA00023274"/>
    </source>
</evidence>
<evidence type="ECO:0000256" key="6">
    <source>
        <dbReference type="ARBA" id="ARBA00022845"/>
    </source>
</evidence>
<keyword evidence="9 11" id="KW-0687">Ribonucleoprotein</keyword>
<keyword evidence="7 11" id="KW-0694">RNA-binding</keyword>
<evidence type="ECO:0000256" key="2">
    <source>
        <dbReference type="ARBA" id="ARBA00011838"/>
    </source>
</evidence>
<dbReference type="STRING" id="1160895.CM19_05960"/>
<protein>
    <recommendedName>
        <fullName evidence="11">Large ribosomal subunit protein uL1</fullName>
    </recommendedName>
</protein>
<dbReference type="GO" id="GO:0015934">
    <property type="term" value="C:large ribosomal subunit"/>
    <property type="evidence" value="ECO:0007669"/>
    <property type="project" value="InterPro"/>
</dbReference>
<dbReference type="OrthoDB" id="10382at2157"/>
<accession>A0A031LPB4</accession>
<evidence type="ECO:0000313" key="14">
    <source>
        <dbReference type="Proteomes" id="UP000024332"/>
    </source>
</evidence>
<dbReference type="GO" id="GO:0000049">
    <property type="term" value="F:tRNA binding"/>
    <property type="evidence" value="ECO:0007669"/>
    <property type="project" value="UniProtKB-KW"/>
</dbReference>
<proteinExistence type="inferred from homology"/>
<keyword evidence="8 11" id="KW-0689">Ribosomal protein</keyword>
<evidence type="ECO:0000256" key="7">
    <source>
        <dbReference type="ARBA" id="ARBA00022884"/>
    </source>
</evidence>
<evidence type="ECO:0000256" key="4">
    <source>
        <dbReference type="ARBA" id="ARBA00022555"/>
    </source>
</evidence>
<evidence type="ECO:0000256" key="5">
    <source>
        <dbReference type="ARBA" id="ARBA00022730"/>
    </source>
</evidence>
<dbReference type="PROSITE" id="PS01199">
    <property type="entry name" value="RIBOSOMAL_L1"/>
    <property type="match status" value="1"/>
</dbReference>
<evidence type="ECO:0000256" key="3">
    <source>
        <dbReference type="ARBA" id="ARBA00022491"/>
    </source>
</evidence>
<sequence>MIAQKDKISEAIGEALSEKNNPKRGFTQSVELIVTFKEVNMKRGDVKLREIVVLPKQPSKLKSVLVVPSLEQMESAKKVQPNVLLSKEELQKLQGQKRAIKKLATKNDWFLISQDTMSIAGRILGPALGPRGKFPTPLPTTPDISEYVQRFMRSTLVKTKDQPHTQTFIGSEEQKPEDLAENALAVLNVIEGKIRSASIIRALYVKTTMGKPIQISLK</sequence>
<name>A0A031LPB4_9CREN</name>
<evidence type="ECO:0000256" key="11">
    <source>
        <dbReference type="HAMAP-Rule" id="MF_01318"/>
    </source>
</evidence>
<keyword evidence="4 11" id="KW-0820">tRNA-binding</keyword>
<dbReference type="RefSeq" id="WP_048099435.1">
    <property type="nucleotide sequence ID" value="NZ_JFZT01000039.1"/>
</dbReference>
<dbReference type="GO" id="GO:0006417">
    <property type="term" value="P:regulation of translation"/>
    <property type="evidence" value="ECO:0007669"/>
    <property type="project" value="UniProtKB-KW"/>
</dbReference>
<dbReference type="GO" id="GO:0019843">
    <property type="term" value="F:rRNA binding"/>
    <property type="evidence" value="ECO:0007669"/>
    <property type="project" value="UniProtKB-UniRule"/>
</dbReference>
<comment type="similarity">
    <text evidence="1 11 12">Belongs to the universal ribosomal protein uL1 family.</text>
</comment>
<evidence type="ECO:0000256" key="10">
    <source>
        <dbReference type="ARBA" id="ARBA00045545"/>
    </source>
</evidence>
<dbReference type="SUPFAM" id="SSF56808">
    <property type="entry name" value="Ribosomal protein L1"/>
    <property type="match status" value="1"/>
</dbReference>
<gene>
    <name evidence="11" type="primary">rpl1</name>
    <name evidence="13" type="ORF">CM19_05960</name>
</gene>
<dbReference type="PANTHER" id="PTHR36427:SF3">
    <property type="entry name" value="LARGE RIBOSOMAL SUBUNIT PROTEIN UL1M"/>
    <property type="match status" value="1"/>
</dbReference>
<dbReference type="EMBL" id="JFZT01000039">
    <property type="protein sequence ID" value="EZQ06912.1"/>
    <property type="molecule type" value="Genomic_DNA"/>
</dbReference>
<dbReference type="GO" id="GO:0003735">
    <property type="term" value="F:structural constituent of ribosome"/>
    <property type="evidence" value="ECO:0007669"/>
    <property type="project" value="InterPro"/>
</dbReference>
<dbReference type="InterPro" id="IPR016095">
    <property type="entry name" value="Ribosomal_uL1_3-a/b-sand"/>
</dbReference>
<dbReference type="InterPro" id="IPR023673">
    <property type="entry name" value="Ribosomal_uL1_CS"/>
</dbReference>
<dbReference type="HAMAP" id="MF_01318_A">
    <property type="entry name" value="Ribosomal_uL1_A"/>
    <property type="match status" value="1"/>
</dbReference>
<dbReference type="Proteomes" id="UP000024332">
    <property type="component" value="Unassembled WGS sequence"/>
</dbReference>
<keyword evidence="14" id="KW-1185">Reference proteome</keyword>
<dbReference type="InterPro" id="IPR028364">
    <property type="entry name" value="Ribosomal_uL1/biogenesis"/>
</dbReference>
<dbReference type="InterPro" id="IPR023674">
    <property type="entry name" value="Ribosomal_uL1-like"/>
</dbReference>
<comment type="subunit">
    <text evidence="2 11">Part of the 50S ribosomal subunit.</text>
</comment>
<evidence type="ECO:0000313" key="13">
    <source>
        <dbReference type="EMBL" id="EZQ06912.1"/>
    </source>
</evidence>